<sequence length="616" mass="68923">MKHGLKPPKPAPRHVVRNNKMVYILDRHKQAVYSELIRRAGLQPPAFVRLLRGETLLDSRPNKALEIPTAHVSWADYQYQARWKNIVMHGVQPKWCKEFSSQPVPPPNHGSAKRALNTIIKNLRAGQDSNRYLILDIDLLPLLEGVTCSPFGAVQKGEVDLEEDARIIHDLSFPPGSSVNDNTVSDDDIDISYDGAEAISNRIVDVAEIFPKLQRMMTADVNGAFRNIPIAAQYVGRFAGTIPELGILVIDLCCPFGWKISPSSYWVAGAAINHLYANASPEWPGQPVEAQGNFNAKACGLCLGLDWDLEALTVSIPPEKVEKAHRRIVAMLNRTKTTRTLLLKLLGSLRHVVTCIRSAAPFFQRVATLARQAPRFGAIGVSEQATGDLRWFDSILAIGRLNGIPLQHFTRRHEPNIDIYMDASDRGLCALFPARKEYLQVQFDAKELALIRSFNDHSANEFCINVRELMSAVFASLVWGHVWADSSDKFDSHIKFWIDNSPAVSWNNRKSSRNSYGQMLLRILGMCEVRYGFYTSAGHIPGINNEMADAGSRVWQSPSLARKFANLSFGWKQVQIPTDCRNLSRLWARYCVLGRLPSRQERITHVDGDSGSPGAR</sequence>
<accession>G4Z6S4</accession>
<keyword evidence="2" id="KW-1185">Reference proteome</keyword>
<reference evidence="1 2" key="1">
    <citation type="journal article" date="2006" name="Science">
        <title>Phytophthora genome sequences uncover evolutionary origins and mechanisms of pathogenesis.</title>
        <authorList>
            <person name="Tyler B.M."/>
            <person name="Tripathy S."/>
            <person name="Zhang X."/>
            <person name="Dehal P."/>
            <person name="Jiang R.H."/>
            <person name="Aerts A."/>
            <person name="Arredondo F.D."/>
            <person name="Baxter L."/>
            <person name="Bensasson D."/>
            <person name="Beynon J.L."/>
            <person name="Chapman J."/>
            <person name="Damasceno C.M."/>
            <person name="Dorrance A.E."/>
            <person name="Dou D."/>
            <person name="Dickerman A.W."/>
            <person name="Dubchak I.L."/>
            <person name="Garbelotto M."/>
            <person name="Gijzen M."/>
            <person name="Gordon S.G."/>
            <person name="Govers F."/>
            <person name="Grunwald N.J."/>
            <person name="Huang W."/>
            <person name="Ivors K.L."/>
            <person name="Jones R.W."/>
            <person name="Kamoun S."/>
            <person name="Krampis K."/>
            <person name="Lamour K.H."/>
            <person name="Lee M.K."/>
            <person name="McDonald W.H."/>
            <person name="Medina M."/>
            <person name="Meijer H.J."/>
            <person name="Nordberg E.K."/>
            <person name="Maclean D.J."/>
            <person name="Ospina-Giraldo M.D."/>
            <person name="Morris P.F."/>
            <person name="Phuntumart V."/>
            <person name="Putnam N.H."/>
            <person name="Rash S."/>
            <person name="Rose J.K."/>
            <person name="Sakihama Y."/>
            <person name="Salamov A.A."/>
            <person name="Savidor A."/>
            <person name="Scheuring C.F."/>
            <person name="Smith B.M."/>
            <person name="Sobral B.W."/>
            <person name="Terry A."/>
            <person name="Torto-Alalibo T.A."/>
            <person name="Win J."/>
            <person name="Xu Z."/>
            <person name="Zhang H."/>
            <person name="Grigoriev I.V."/>
            <person name="Rokhsar D.S."/>
            <person name="Boore J.L."/>
        </authorList>
    </citation>
    <scope>NUCLEOTIDE SEQUENCE [LARGE SCALE GENOMIC DNA]</scope>
    <source>
        <strain evidence="1 2">P6497</strain>
    </source>
</reference>
<name>G4Z6S4_PHYSP</name>
<dbReference type="KEGG" id="psoj:PHYSODRAFT_491796"/>
<dbReference type="GeneID" id="20656756"/>
<evidence type="ECO:0000313" key="2">
    <source>
        <dbReference type="Proteomes" id="UP000002640"/>
    </source>
</evidence>
<dbReference type="PANTHER" id="PTHR33050">
    <property type="entry name" value="REVERSE TRANSCRIPTASE DOMAIN-CONTAINING PROTEIN"/>
    <property type="match status" value="1"/>
</dbReference>
<protein>
    <submittedName>
        <fullName evidence="1">Uncharacterized protein</fullName>
    </submittedName>
</protein>
<dbReference type="RefSeq" id="XP_009523057.1">
    <property type="nucleotide sequence ID" value="XM_009524762.1"/>
</dbReference>
<gene>
    <name evidence="1" type="ORF">PHYSODRAFT_491796</name>
</gene>
<dbReference type="InterPro" id="IPR052055">
    <property type="entry name" value="Hepadnavirus_pol/RT"/>
</dbReference>
<dbReference type="Proteomes" id="UP000002640">
    <property type="component" value="Unassembled WGS sequence"/>
</dbReference>
<dbReference type="AlphaFoldDB" id="G4Z6S4"/>
<dbReference type="EMBL" id="JH159153">
    <property type="protein sequence ID" value="EGZ20340.1"/>
    <property type="molecule type" value="Genomic_DNA"/>
</dbReference>
<dbReference type="SUPFAM" id="SSF56672">
    <property type="entry name" value="DNA/RNA polymerases"/>
    <property type="match status" value="1"/>
</dbReference>
<dbReference type="PANTHER" id="PTHR33050:SF7">
    <property type="entry name" value="RIBONUCLEASE H"/>
    <property type="match status" value="1"/>
</dbReference>
<evidence type="ECO:0000313" key="1">
    <source>
        <dbReference type="EMBL" id="EGZ20340.1"/>
    </source>
</evidence>
<dbReference type="InterPro" id="IPR043502">
    <property type="entry name" value="DNA/RNA_pol_sf"/>
</dbReference>
<dbReference type="InParanoid" id="G4Z6S4"/>
<proteinExistence type="predicted"/>
<organism evidence="1 2">
    <name type="scientific">Phytophthora sojae (strain P6497)</name>
    <name type="common">Soybean stem and root rot agent</name>
    <name type="synonym">Phytophthora megasperma f. sp. glycines</name>
    <dbReference type="NCBI Taxonomy" id="1094619"/>
    <lineage>
        <taxon>Eukaryota</taxon>
        <taxon>Sar</taxon>
        <taxon>Stramenopiles</taxon>
        <taxon>Oomycota</taxon>
        <taxon>Peronosporomycetes</taxon>
        <taxon>Peronosporales</taxon>
        <taxon>Peronosporaceae</taxon>
        <taxon>Phytophthora</taxon>
    </lineage>
</organism>